<dbReference type="EMBL" id="CADEPI010000347">
    <property type="protein sequence ID" value="CAB3384359.1"/>
    <property type="molecule type" value="Genomic_DNA"/>
</dbReference>
<dbReference type="AlphaFoldDB" id="A0A8S1DU78"/>
<reference evidence="1 2" key="1">
    <citation type="submission" date="2020-04" db="EMBL/GenBank/DDBJ databases">
        <authorList>
            <person name="Alioto T."/>
            <person name="Alioto T."/>
            <person name="Gomez Garrido J."/>
        </authorList>
    </citation>
    <scope>NUCLEOTIDE SEQUENCE [LARGE SCALE GENOMIC DNA]</scope>
</reference>
<proteinExistence type="predicted"/>
<protein>
    <submittedName>
        <fullName evidence="1">Uncharacterized protein</fullName>
    </submittedName>
</protein>
<dbReference type="Proteomes" id="UP000494165">
    <property type="component" value="Unassembled WGS sequence"/>
</dbReference>
<gene>
    <name evidence="1" type="ORF">CLODIP_2_CD01246</name>
</gene>
<evidence type="ECO:0000313" key="1">
    <source>
        <dbReference type="EMBL" id="CAB3384359.1"/>
    </source>
</evidence>
<accession>A0A8S1DU78</accession>
<comment type="caution">
    <text evidence="1">The sequence shown here is derived from an EMBL/GenBank/DDBJ whole genome shotgun (WGS) entry which is preliminary data.</text>
</comment>
<name>A0A8S1DU78_9INSE</name>
<sequence>MIRFYRPAYLLCERMRRLEKYLTELNKALRNTLSKLFLEANMNSGTFPHCDESLPMDGNHNCPQFRTNDIQSVEPSNYGIFSNHFGGLGTGQQPILIPNLAPQGMIYLQSCAPIFLREENPTGQLQFPIRAGNAQPAMPESEQQFQYFNSSRFFVPYQMGRIVPGILTGHPEVKGTSRPTLFLLLETMRRRRLPLQCHSQWRLLIPHREQHPPMKMSKFHIRQETIAAKQYQWLVE</sequence>
<keyword evidence="2" id="KW-1185">Reference proteome</keyword>
<evidence type="ECO:0000313" key="2">
    <source>
        <dbReference type="Proteomes" id="UP000494165"/>
    </source>
</evidence>
<organism evidence="1 2">
    <name type="scientific">Cloeon dipterum</name>
    <dbReference type="NCBI Taxonomy" id="197152"/>
    <lineage>
        <taxon>Eukaryota</taxon>
        <taxon>Metazoa</taxon>
        <taxon>Ecdysozoa</taxon>
        <taxon>Arthropoda</taxon>
        <taxon>Hexapoda</taxon>
        <taxon>Insecta</taxon>
        <taxon>Pterygota</taxon>
        <taxon>Palaeoptera</taxon>
        <taxon>Ephemeroptera</taxon>
        <taxon>Pisciforma</taxon>
        <taxon>Baetidae</taxon>
        <taxon>Cloeon</taxon>
    </lineage>
</organism>